<dbReference type="InterPro" id="IPR036927">
    <property type="entry name" value="Cyt_c_oxase-like_su1_sf"/>
</dbReference>
<dbReference type="RefSeq" id="WP_091525529.1">
    <property type="nucleotide sequence ID" value="NZ_LT629772.1"/>
</dbReference>
<keyword evidence="1" id="KW-0812">Transmembrane</keyword>
<keyword evidence="3" id="KW-1185">Reference proteome</keyword>
<feature type="transmembrane region" description="Helical" evidence="1">
    <location>
        <begin position="113"/>
        <end position="134"/>
    </location>
</feature>
<dbReference type="Proteomes" id="UP000199103">
    <property type="component" value="Chromosome I"/>
</dbReference>
<dbReference type="InterPro" id="IPR021299">
    <property type="entry name" value="DUF2871"/>
</dbReference>
<evidence type="ECO:0008006" key="4">
    <source>
        <dbReference type="Google" id="ProtNLM"/>
    </source>
</evidence>
<gene>
    <name evidence="2" type="ORF">SAMN04489812_2684</name>
</gene>
<protein>
    <recommendedName>
        <fullName evidence="4">DUF2871 domain-containing protein</fullName>
    </recommendedName>
</protein>
<dbReference type="AlphaFoldDB" id="A0A1H1U8R3"/>
<keyword evidence="1" id="KW-1133">Transmembrane helix</keyword>
<keyword evidence="1" id="KW-0472">Membrane</keyword>
<dbReference type="EMBL" id="LT629772">
    <property type="protein sequence ID" value="SDS68800.1"/>
    <property type="molecule type" value="Genomic_DNA"/>
</dbReference>
<accession>A0A1H1U8R3</accession>
<dbReference type="OrthoDB" id="1644899at2"/>
<name>A0A1H1U8R3_9ACTN</name>
<feature type="transmembrane region" description="Helical" evidence="1">
    <location>
        <begin position="7"/>
        <end position="25"/>
    </location>
</feature>
<organism evidence="2 3">
    <name type="scientific">Microlunatus soli</name>
    <dbReference type="NCBI Taxonomy" id="630515"/>
    <lineage>
        <taxon>Bacteria</taxon>
        <taxon>Bacillati</taxon>
        <taxon>Actinomycetota</taxon>
        <taxon>Actinomycetes</taxon>
        <taxon>Propionibacteriales</taxon>
        <taxon>Propionibacteriaceae</taxon>
        <taxon>Microlunatus</taxon>
    </lineage>
</organism>
<dbReference type="Pfam" id="PF11070">
    <property type="entry name" value="DUF2871"/>
    <property type="match status" value="1"/>
</dbReference>
<evidence type="ECO:0000313" key="2">
    <source>
        <dbReference type="EMBL" id="SDS68800.1"/>
    </source>
</evidence>
<evidence type="ECO:0000256" key="1">
    <source>
        <dbReference type="SAM" id="Phobius"/>
    </source>
</evidence>
<feature type="transmembrane region" description="Helical" evidence="1">
    <location>
        <begin position="45"/>
        <end position="63"/>
    </location>
</feature>
<dbReference type="Gene3D" id="1.20.210.10">
    <property type="entry name" value="Cytochrome c oxidase-like, subunit I domain"/>
    <property type="match status" value="1"/>
</dbReference>
<reference evidence="2 3" key="1">
    <citation type="submission" date="2016-10" db="EMBL/GenBank/DDBJ databases">
        <authorList>
            <person name="de Groot N.N."/>
        </authorList>
    </citation>
    <scope>NUCLEOTIDE SEQUENCE [LARGE SCALE GENOMIC DNA]</scope>
    <source>
        <strain evidence="2 3">DSM 21800</strain>
    </source>
</reference>
<evidence type="ECO:0000313" key="3">
    <source>
        <dbReference type="Proteomes" id="UP000199103"/>
    </source>
</evidence>
<dbReference type="SUPFAM" id="SSF81442">
    <property type="entry name" value="Cytochrome c oxidase subunit I-like"/>
    <property type="match status" value="1"/>
</dbReference>
<feature type="transmembrane region" description="Helical" evidence="1">
    <location>
        <begin position="75"/>
        <end position="93"/>
    </location>
</feature>
<proteinExistence type="predicted"/>
<sequence>MLKKPESVLFRITAIWTVIGLAGGLTYRELTKNLDFSGSTQLAVVHTHTLVLGTLIGLGLLALERVYRLSRDRRFGWFLWIWNIGLLITVGGLTTKGTLQVLGSAAAESPALAGISGMGHILLTVGFLLLFLTLGRRIRDDRSAAAELGPADLGTGESAALDARS</sequence>
<dbReference type="STRING" id="630515.SAMN04489812_2684"/>